<keyword evidence="1" id="KW-0812">Transmembrane</keyword>
<reference evidence="2 3" key="1">
    <citation type="submission" date="2017-05" db="EMBL/GenBank/DDBJ databases">
        <authorList>
            <person name="Song R."/>
            <person name="Chenine A.L."/>
            <person name="Ruprecht R.M."/>
        </authorList>
    </citation>
    <scope>NUCLEOTIDE SEQUENCE [LARGE SCALE GENOMIC DNA]</scope>
    <source>
        <strain evidence="2 3">DSM 26136</strain>
    </source>
</reference>
<keyword evidence="1" id="KW-1133">Transmembrane helix</keyword>
<gene>
    <name evidence="2" type="ORF">CCO03_16870</name>
</gene>
<feature type="transmembrane region" description="Helical" evidence="1">
    <location>
        <begin position="21"/>
        <end position="46"/>
    </location>
</feature>
<dbReference type="Proteomes" id="UP000196138">
    <property type="component" value="Chromosome"/>
</dbReference>
<evidence type="ECO:0000313" key="2">
    <source>
        <dbReference type="EMBL" id="ARU06120.1"/>
    </source>
</evidence>
<accession>A0A1Y0ERS3</accession>
<evidence type="ECO:0000313" key="3">
    <source>
        <dbReference type="Proteomes" id="UP000196138"/>
    </source>
</evidence>
<proteinExistence type="predicted"/>
<dbReference type="EMBL" id="CP021455">
    <property type="protein sequence ID" value="ARU06120.1"/>
    <property type="molecule type" value="Genomic_DNA"/>
</dbReference>
<keyword evidence="1" id="KW-0472">Membrane</keyword>
<dbReference type="AlphaFoldDB" id="A0A1Y0ERS3"/>
<sequence length="130" mass="14270">MIINSLDKLREVIEVEALPSAVMLFLTAVLLNVLLRICGAVVAGMVKSGEAAETVFGEGQQRGDLGNIMALMKAPVWMPGRRMLSRAYARIEAGDYMGAPNLLIHLIQAQWALMFLQIILLASAGWVLFW</sequence>
<name>A0A1Y0ERS3_9BURK</name>
<evidence type="ECO:0000256" key="1">
    <source>
        <dbReference type="SAM" id="Phobius"/>
    </source>
</evidence>
<organism evidence="2 3">
    <name type="scientific">Comamonas serinivorans</name>
    <dbReference type="NCBI Taxonomy" id="1082851"/>
    <lineage>
        <taxon>Bacteria</taxon>
        <taxon>Pseudomonadati</taxon>
        <taxon>Pseudomonadota</taxon>
        <taxon>Betaproteobacteria</taxon>
        <taxon>Burkholderiales</taxon>
        <taxon>Comamonadaceae</taxon>
        <taxon>Comamonas</taxon>
    </lineage>
</organism>
<feature type="transmembrane region" description="Helical" evidence="1">
    <location>
        <begin position="109"/>
        <end position="129"/>
    </location>
</feature>
<protein>
    <submittedName>
        <fullName evidence="2">Uncharacterized protein</fullName>
    </submittedName>
</protein>
<keyword evidence="3" id="KW-1185">Reference proteome</keyword>
<dbReference type="KEGG" id="cser:CCO03_16870"/>